<feature type="transmembrane region" description="Helical" evidence="1">
    <location>
        <begin position="119"/>
        <end position="138"/>
    </location>
</feature>
<evidence type="ECO:0000313" key="3">
    <source>
        <dbReference type="Proteomes" id="UP001597467"/>
    </source>
</evidence>
<protein>
    <submittedName>
        <fullName evidence="2">Uncharacterized protein</fullName>
    </submittedName>
</protein>
<dbReference type="RefSeq" id="WP_379901612.1">
    <property type="nucleotide sequence ID" value="NZ_JBHULM010000007.1"/>
</dbReference>
<dbReference type="EMBL" id="JBHULM010000007">
    <property type="protein sequence ID" value="MFD2541666.1"/>
    <property type="molecule type" value="Genomic_DNA"/>
</dbReference>
<accession>A0ABW5JYT3</accession>
<evidence type="ECO:0000256" key="1">
    <source>
        <dbReference type="SAM" id="Phobius"/>
    </source>
</evidence>
<proteinExistence type="predicted"/>
<gene>
    <name evidence="2" type="ORF">ACFSSB_04980</name>
</gene>
<keyword evidence="1" id="KW-0812">Transmembrane</keyword>
<organism evidence="2 3">
    <name type="scientific">Lacinutrix gracilariae</name>
    <dbReference type="NCBI Taxonomy" id="1747198"/>
    <lineage>
        <taxon>Bacteria</taxon>
        <taxon>Pseudomonadati</taxon>
        <taxon>Bacteroidota</taxon>
        <taxon>Flavobacteriia</taxon>
        <taxon>Flavobacteriales</taxon>
        <taxon>Flavobacteriaceae</taxon>
        <taxon>Lacinutrix</taxon>
    </lineage>
</organism>
<feature type="transmembrane region" description="Helical" evidence="1">
    <location>
        <begin position="77"/>
        <end position="99"/>
    </location>
</feature>
<keyword evidence="1" id="KW-1133">Transmembrane helix</keyword>
<feature type="transmembrane region" description="Helical" evidence="1">
    <location>
        <begin position="43"/>
        <end position="65"/>
    </location>
</feature>
<keyword evidence="1" id="KW-0472">Membrane</keyword>
<sequence>MKNKTIRIALSSVLIYLIFKKLYNVLTQLLLWLNVELRIENEYVLFTLNIIIGILSLLILIFLYNQYLKKDIPKNKTIYFLLFTTFILTIVIAAINYIYGFYLANIDLDDFRTTYLFQFGWSKGLDIIFPVFGLIYFFRKLLTEKNTMV</sequence>
<evidence type="ECO:0000313" key="2">
    <source>
        <dbReference type="EMBL" id="MFD2541666.1"/>
    </source>
</evidence>
<dbReference type="Proteomes" id="UP001597467">
    <property type="component" value="Unassembled WGS sequence"/>
</dbReference>
<name>A0ABW5JYT3_9FLAO</name>
<keyword evidence="3" id="KW-1185">Reference proteome</keyword>
<reference evidence="3" key="1">
    <citation type="journal article" date="2019" name="Int. J. Syst. Evol. Microbiol.">
        <title>The Global Catalogue of Microorganisms (GCM) 10K type strain sequencing project: providing services to taxonomists for standard genome sequencing and annotation.</title>
        <authorList>
            <consortium name="The Broad Institute Genomics Platform"/>
            <consortium name="The Broad Institute Genome Sequencing Center for Infectious Disease"/>
            <person name="Wu L."/>
            <person name="Ma J."/>
        </authorList>
    </citation>
    <scope>NUCLEOTIDE SEQUENCE [LARGE SCALE GENOMIC DNA]</scope>
    <source>
        <strain evidence="3">KCTC 42808</strain>
    </source>
</reference>
<comment type="caution">
    <text evidence="2">The sequence shown here is derived from an EMBL/GenBank/DDBJ whole genome shotgun (WGS) entry which is preliminary data.</text>
</comment>